<evidence type="ECO:0000256" key="2">
    <source>
        <dbReference type="ARBA" id="ARBA00022692"/>
    </source>
</evidence>
<reference evidence="9" key="1">
    <citation type="submission" date="2019-09" db="UniProtKB">
        <authorList>
            <consortium name="WormBaseParasite"/>
        </authorList>
    </citation>
    <scope>IDENTIFICATION</scope>
</reference>
<sequence length="263" mass="29852">LLVNEFPYDSQVCTINIGPWSYTDQELHSTAGESIEAPKVDFGNSEWDFTRIIASERYSADNDTGFQFTEASFQLYVKRRPQFYVWVLLIPTFVITTICICGLFIPTNSLGDREEKVNLGLTTLLSSAVILQIVADSMPKASALPLLGNFILAEIFVVAVAVICTVLTLTLHHRANTRRWRPKKWMLKFLGMTASFRKISATFAPWVADFMASLRSLVAYIEDEDIDRLREIAWLKLFDRIDFLLLVVFLIGNCIVTIVVCQH</sequence>
<evidence type="ECO:0000313" key="9">
    <source>
        <dbReference type="WBParaSite" id="HPBE_0001337201-mRNA-1"/>
    </source>
</evidence>
<dbReference type="SUPFAM" id="SSF90112">
    <property type="entry name" value="Neurotransmitter-gated ion-channel transmembrane pore"/>
    <property type="match status" value="1"/>
</dbReference>
<evidence type="ECO:0000259" key="6">
    <source>
        <dbReference type="Pfam" id="PF02931"/>
    </source>
</evidence>
<dbReference type="InterPro" id="IPR006201">
    <property type="entry name" value="Neur_channel"/>
</dbReference>
<comment type="subcellular location">
    <subcellularLocation>
        <location evidence="1">Membrane</location>
        <topology evidence="1">Multi-pass membrane protein</topology>
    </subcellularLocation>
</comment>
<keyword evidence="8" id="KW-1185">Reference proteome</keyword>
<dbReference type="InterPro" id="IPR006202">
    <property type="entry name" value="Neur_chan_lig-bd"/>
</dbReference>
<dbReference type="Gene3D" id="1.20.58.390">
    <property type="entry name" value="Neurotransmitter-gated ion-channel transmembrane domain"/>
    <property type="match status" value="1"/>
</dbReference>
<dbReference type="InterPro" id="IPR036734">
    <property type="entry name" value="Neur_chan_lig-bd_sf"/>
</dbReference>
<proteinExistence type="predicted"/>
<keyword evidence="3 5" id="KW-1133">Transmembrane helix</keyword>
<keyword evidence="2 5" id="KW-0812">Transmembrane</keyword>
<evidence type="ECO:0000259" key="7">
    <source>
        <dbReference type="Pfam" id="PF02932"/>
    </source>
</evidence>
<name>A0A183FXS1_HELPZ</name>
<dbReference type="FunFam" id="1.20.58.390:FF:000090">
    <property type="entry name" value="Ligand-Gated ion Channel"/>
    <property type="match status" value="1"/>
</dbReference>
<keyword evidence="4 5" id="KW-0472">Membrane</keyword>
<dbReference type="Pfam" id="PF02932">
    <property type="entry name" value="Neur_chan_memb"/>
    <property type="match status" value="1"/>
</dbReference>
<feature type="transmembrane region" description="Helical" evidence="5">
    <location>
        <begin position="243"/>
        <end position="261"/>
    </location>
</feature>
<feature type="transmembrane region" description="Helical" evidence="5">
    <location>
        <begin position="83"/>
        <end position="105"/>
    </location>
</feature>
<dbReference type="Gene3D" id="2.70.170.10">
    <property type="entry name" value="Neurotransmitter-gated ion-channel ligand-binding domain"/>
    <property type="match status" value="1"/>
</dbReference>
<organism evidence="8 9">
    <name type="scientific">Heligmosomoides polygyrus</name>
    <name type="common">Parasitic roundworm</name>
    <dbReference type="NCBI Taxonomy" id="6339"/>
    <lineage>
        <taxon>Eukaryota</taxon>
        <taxon>Metazoa</taxon>
        <taxon>Ecdysozoa</taxon>
        <taxon>Nematoda</taxon>
        <taxon>Chromadorea</taxon>
        <taxon>Rhabditida</taxon>
        <taxon>Rhabditina</taxon>
        <taxon>Rhabditomorpha</taxon>
        <taxon>Strongyloidea</taxon>
        <taxon>Heligmosomidae</taxon>
        <taxon>Heligmosomoides</taxon>
    </lineage>
</organism>
<dbReference type="WBParaSite" id="HPBE_0001337201-mRNA-1">
    <property type="protein sequence ID" value="HPBE_0001337201-mRNA-1"/>
    <property type="gene ID" value="HPBE_0001337201"/>
</dbReference>
<dbReference type="Pfam" id="PF02931">
    <property type="entry name" value="Neur_chan_LBD"/>
    <property type="match status" value="1"/>
</dbReference>
<feature type="transmembrane region" description="Helical" evidence="5">
    <location>
        <begin position="117"/>
        <end position="135"/>
    </location>
</feature>
<accession>A0A183FXS1</accession>
<feature type="transmembrane region" description="Helical" evidence="5">
    <location>
        <begin position="189"/>
        <end position="208"/>
    </location>
</feature>
<dbReference type="Proteomes" id="UP000050761">
    <property type="component" value="Unassembled WGS sequence"/>
</dbReference>
<feature type="domain" description="Neurotransmitter-gated ion-channel transmembrane" evidence="7">
    <location>
        <begin position="88"/>
        <end position="190"/>
    </location>
</feature>
<feature type="domain" description="Neurotransmitter-gated ion-channel ligand-binding" evidence="6">
    <location>
        <begin position="3"/>
        <end position="81"/>
    </location>
</feature>
<dbReference type="GO" id="GO:0004888">
    <property type="term" value="F:transmembrane signaling receptor activity"/>
    <property type="evidence" value="ECO:0007669"/>
    <property type="project" value="InterPro"/>
</dbReference>
<dbReference type="CDD" id="cd19051">
    <property type="entry name" value="LGIC_TM_cation"/>
    <property type="match status" value="1"/>
</dbReference>
<dbReference type="InterPro" id="IPR006029">
    <property type="entry name" value="Neurotrans-gated_channel_TM"/>
</dbReference>
<protein>
    <submittedName>
        <fullName evidence="9">Neur_chan_LBD domain-containing protein</fullName>
    </submittedName>
</protein>
<feature type="transmembrane region" description="Helical" evidence="5">
    <location>
        <begin position="147"/>
        <end position="169"/>
    </location>
</feature>
<dbReference type="InterPro" id="IPR038050">
    <property type="entry name" value="Neuro_actylchol_rec"/>
</dbReference>
<evidence type="ECO:0000256" key="3">
    <source>
        <dbReference type="ARBA" id="ARBA00022989"/>
    </source>
</evidence>
<dbReference type="InterPro" id="IPR036719">
    <property type="entry name" value="Neuro-gated_channel_TM_sf"/>
</dbReference>
<dbReference type="PANTHER" id="PTHR18945">
    <property type="entry name" value="NEUROTRANSMITTER GATED ION CHANNEL"/>
    <property type="match status" value="1"/>
</dbReference>
<dbReference type="AlphaFoldDB" id="A0A183FXS1"/>
<dbReference type="GO" id="GO:0016020">
    <property type="term" value="C:membrane"/>
    <property type="evidence" value="ECO:0007669"/>
    <property type="project" value="UniProtKB-SubCell"/>
</dbReference>
<evidence type="ECO:0000313" key="8">
    <source>
        <dbReference type="Proteomes" id="UP000050761"/>
    </source>
</evidence>
<evidence type="ECO:0000256" key="5">
    <source>
        <dbReference type="SAM" id="Phobius"/>
    </source>
</evidence>
<evidence type="ECO:0000256" key="1">
    <source>
        <dbReference type="ARBA" id="ARBA00004141"/>
    </source>
</evidence>
<evidence type="ECO:0000256" key="4">
    <source>
        <dbReference type="ARBA" id="ARBA00023136"/>
    </source>
</evidence>
<dbReference type="GO" id="GO:0005230">
    <property type="term" value="F:extracellular ligand-gated monoatomic ion channel activity"/>
    <property type="evidence" value="ECO:0007669"/>
    <property type="project" value="InterPro"/>
</dbReference>
<dbReference type="SUPFAM" id="SSF63712">
    <property type="entry name" value="Nicotinic receptor ligand binding domain-like"/>
    <property type="match status" value="1"/>
</dbReference>